<evidence type="ECO:0000313" key="1">
    <source>
        <dbReference type="EMBL" id="MCJ2187623.1"/>
    </source>
</evidence>
<protein>
    <recommendedName>
        <fullName evidence="3">Alkylhydroperoxidase family enzyme</fullName>
    </recommendedName>
</protein>
<dbReference type="RefSeq" id="WP_243921485.1">
    <property type="nucleotide sequence ID" value="NZ_JALHLG010000016.1"/>
</dbReference>
<sequence length="184" mass="20443">MSVDRIAFESLQEPLAGRLSPKVERLGYFGEFFQCTAHQPEALDAFMVFTEALQDALPKKLVEVVSLTVANWCRNSYERNQHERLSVRLGYGRDWVAAVGALRPEDQPLLSGDERLVQRTALSVLETQGHETAPLFARLVEVLGQQQAIAVLMLTGRYFVHASVVNTLQLAAPVPSIFEDGFTG</sequence>
<comment type="caution">
    <text evidence="1">The sequence shown here is derived from an EMBL/GenBank/DDBJ whole genome shotgun (WGS) entry which is preliminary data.</text>
</comment>
<accession>A0ABT0BRW7</accession>
<dbReference type="EMBL" id="JALHLG010000016">
    <property type="protein sequence ID" value="MCJ2187623.1"/>
    <property type="molecule type" value="Genomic_DNA"/>
</dbReference>
<dbReference type="InterPro" id="IPR029032">
    <property type="entry name" value="AhpD-like"/>
</dbReference>
<dbReference type="PANTHER" id="PTHR34846">
    <property type="entry name" value="4-CARBOXYMUCONOLACTONE DECARBOXYLASE FAMILY PROTEIN (AFU_ORTHOLOGUE AFUA_6G11590)"/>
    <property type="match status" value="1"/>
</dbReference>
<dbReference type="SUPFAM" id="SSF69118">
    <property type="entry name" value="AhpD-like"/>
    <property type="match status" value="1"/>
</dbReference>
<evidence type="ECO:0008006" key="3">
    <source>
        <dbReference type="Google" id="ProtNLM"/>
    </source>
</evidence>
<keyword evidence="2" id="KW-1185">Reference proteome</keyword>
<dbReference type="Gene3D" id="1.20.1290.10">
    <property type="entry name" value="AhpD-like"/>
    <property type="match status" value="1"/>
</dbReference>
<reference evidence="1 2" key="1">
    <citation type="submission" date="2022-04" db="EMBL/GenBank/DDBJ databases">
        <title>Identification of a novel bacterium isolated from mangrove sediments.</title>
        <authorList>
            <person name="Pan X."/>
        </authorList>
    </citation>
    <scope>NUCLEOTIDE SEQUENCE [LARGE SCALE GENOMIC DNA]</scope>
    <source>
        <strain evidence="1 2">B2638</strain>
    </source>
</reference>
<gene>
    <name evidence="1" type="ORF">MTR66_12455</name>
</gene>
<organism evidence="1 2">
    <name type="scientific">Novosphingobium beihaiensis</name>
    <dbReference type="NCBI Taxonomy" id="2930389"/>
    <lineage>
        <taxon>Bacteria</taxon>
        <taxon>Pseudomonadati</taxon>
        <taxon>Pseudomonadota</taxon>
        <taxon>Alphaproteobacteria</taxon>
        <taxon>Sphingomonadales</taxon>
        <taxon>Sphingomonadaceae</taxon>
        <taxon>Novosphingobium</taxon>
    </lineage>
</organism>
<proteinExistence type="predicted"/>
<dbReference type="PANTHER" id="PTHR34846:SF5">
    <property type="entry name" value="CARBOXYMUCONOLACTONE DECARBOXYLASE-LIKE DOMAIN-CONTAINING PROTEIN"/>
    <property type="match status" value="1"/>
</dbReference>
<dbReference type="Proteomes" id="UP001202281">
    <property type="component" value="Unassembled WGS sequence"/>
</dbReference>
<name>A0ABT0BRW7_9SPHN</name>
<evidence type="ECO:0000313" key="2">
    <source>
        <dbReference type="Proteomes" id="UP001202281"/>
    </source>
</evidence>